<protein>
    <submittedName>
        <fullName evidence="11">Cytochrome P450</fullName>
    </submittedName>
</protein>
<dbReference type="PROSITE" id="PS00086">
    <property type="entry name" value="CYTOCHROME_P450"/>
    <property type="match status" value="1"/>
</dbReference>
<evidence type="ECO:0000256" key="3">
    <source>
        <dbReference type="ARBA" id="ARBA00010617"/>
    </source>
</evidence>
<dbReference type="Gene3D" id="1.10.630.10">
    <property type="entry name" value="Cytochrome P450"/>
    <property type="match status" value="1"/>
</dbReference>
<keyword evidence="5 9" id="KW-0479">Metal-binding</keyword>
<evidence type="ECO:0000313" key="12">
    <source>
        <dbReference type="Proteomes" id="UP000772434"/>
    </source>
</evidence>
<dbReference type="SUPFAM" id="SSF48264">
    <property type="entry name" value="Cytochrome P450"/>
    <property type="match status" value="1"/>
</dbReference>
<dbReference type="PANTHER" id="PTHR46300:SF4">
    <property type="entry name" value="CYTOCHROME P450 98A3"/>
    <property type="match status" value="1"/>
</dbReference>
<dbReference type="InterPro" id="IPR017972">
    <property type="entry name" value="Cyt_P450_CS"/>
</dbReference>
<dbReference type="Proteomes" id="UP000772434">
    <property type="component" value="Unassembled WGS sequence"/>
</dbReference>
<keyword evidence="6 10" id="KW-0560">Oxidoreductase</keyword>
<comment type="caution">
    <text evidence="11">The sequence shown here is derived from an EMBL/GenBank/DDBJ whole genome shotgun (WGS) entry which is preliminary data.</text>
</comment>
<dbReference type="InterPro" id="IPR001128">
    <property type="entry name" value="Cyt_P450"/>
</dbReference>
<dbReference type="PANTHER" id="PTHR46300">
    <property type="entry name" value="P450, PUTATIVE (EUROFUNG)-RELATED-RELATED"/>
    <property type="match status" value="1"/>
</dbReference>
<comment type="similarity">
    <text evidence="3 10">Belongs to the cytochrome P450 family.</text>
</comment>
<evidence type="ECO:0000256" key="1">
    <source>
        <dbReference type="ARBA" id="ARBA00001971"/>
    </source>
</evidence>
<keyword evidence="12" id="KW-1185">Reference proteome</keyword>
<dbReference type="OrthoDB" id="1055148at2759"/>
<evidence type="ECO:0000256" key="6">
    <source>
        <dbReference type="ARBA" id="ARBA00023002"/>
    </source>
</evidence>
<organism evidence="11 12">
    <name type="scientific">Rhodocollybia butyracea</name>
    <dbReference type="NCBI Taxonomy" id="206335"/>
    <lineage>
        <taxon>Eukaryota</taxon>
        <taxon>Fungi</taxon>
        <taxon>Dikarya</taxon>
        <taxon>Basidiomycota</taxon>
        <taxon>Agaricomycotina</taxon>
        <taxon>Agaricomycetes</taxon>
        <taxon>Agaricomycetidae</taxon>
        <taxon>Agaricales</taxon>
        <taxon>Marasmiineae</taxon>
        <taxon>Omphalotaceae</taxon>
        <taxon>Rhodocollybia</taxon>
    </lineage>
</organism>
<evidence type="ECO:0000256" key="10">
    <source>
        <dbReference type="RuleBase" id="RU000461"/>
    </source>
</evidence>
<evidence type="ECO:0000256" key="4">
    <source>
        <dbReference type="ARBA" id="ARBA00022617"/>
    </source>
</evidence>
<keyword evidence="7 9" id="KW-0408">Iron</keyword>
<dbReference type="GO" id="GO:0020037">
    <property type="term" value="F:heme binding"/>
    <property type="evidence" value="ECO:0007669"/>
    <property type="project" value="InterPro"/>
</dbReference>
<dbReference type="GO" id="GO:0016705">
    <property type="term" value="F:oxidoreductase activity, acting on paired donors, with incorporation or reduction of molecular oxygen"/>
    <property type="evidence" value="ECO:0007669"/>
    <property type="project" value="InterPro"/>
</dbReference>
<dbReference type="InterPro" id="IPR050364">
    <property type="entry name" value="Cytochrome_P450_fung"/>
</dbReference>
<dbReference type="GO" id="GO:0004497">
    <property type="term" value="F:monooxygenase activity"/>
    <property type="evidence" value="ECO:0007669"/>
    <property type="project" value="UniProtKB-KW"/>
</dbReference>
<dbReference type="CDD" id="cd11065">
    <property type="entry name" value="CYP64-like"/>
    <property type="match status" value="1"/>
</dbReference>
<evidence type="ECO:0000256" key="9">
    <source>
        <dbReference type="PIRSR" id="PIRSR602401-1"/>
    </source>
</evidence>
<keyword evidence="8 10" id="KW-0503">Monooxygenase</keyword>
<sequence>MPDLWLVVLCILLAGVVFVLLRPKRHHLPVYIGDQEHISKIMGSIEMKRAPWEVFDGLAKKYGPICSFHVGRQPVVVLSSSQLAGDLLEKRGDIYSSRPRLIMANDILGGGLRGVTSPYGDYWRRWRKLQHAGMSARATLAYREHQTLESTVLLRDLLRHPNGYRDIIQRFSASIVISISYGRRASSLEDTVVKANVASIEAYLRAAAPGKFLVDAWPILLKLPRRLQWFRHAADRKHAKETKYNLQLLQDVQKRMDAGINKECMASRTLEALAEGEYEGVNKVELAFGVAAPFAAGVDTTAGSIEYALVAIMCYPSVARKVRAELDEVIGRSRLPTFEDEPVLPYLQNFLRELVRWRPVVPLAVPHSVTQDDIVLGACIPKGATVYGNIYTMMQDPNMFPNPSQFLPERFDDKALQNMVLPFGFGRRSCPGAHVALQSLFIVVARLLWTFDVVGPNPDPNAHVNHGLVRTPAPFKFTLRARDDNALKCLETEVAHADRKLLEWE</sequence>
<comment type="pathway">
    <text evidence="2">Secondary metabolite biosynthesis.</text>
</comment>
<accession>A0A9P5P8Q7</accession>
<gene>
    <name evidence="11" type="ORF">BDP27DRAFT_1432062</name>
</gene>
<dbReference type="EMBL" id="JADNRY010000338">
    <property type="protein sequence ID" value="KAF9058899.1"/>
    <property type="molecule type" value="Genomic_DNA"/>
</dbReference>
<dbReference type="InterPro" id="IPR036396">
    <property type="entry name" value="Cyt_P450_sf"/>
</dbReference>
<evidence type="ECO:0000256" key="2">
    <source>
        <dbReference type="ARBA" id="ARBA00005179"/>
    </source>
</evidence>
<dbReference type="PRINTS" id="PR00463">
    <property type="entry name" value="EP450I"/>
</dbReference>
<keyword evidence="4 9" id="KW-0349">Heme</keyword>
<evidence type="ECO:0000313" key="11">
    <source>
        <dbReference type="EMBL" id="KAF9058899.1"/>
    </source>
</evidence>
<reference evidence="11" key="1">
    <citation type="submission" date="2020-11" db="EMBL/GenBank/DDBJ databases">
        <authorList>
            <consortium name="DOE Joint Genome Institute"/>
            <person name="Ahrendt S."/>
            <person name="Riley R."/>
            <person name="Andreopoulos W."/>
            <person name="Labutti K."/>
            <person name="Pangilinan J."/>
            <person name="Ruiz-Duenas F.J."/>
            <person name="Barrasa J.M."/>
            <person name="Sanchez-Garcia M."/>
            <person name="Camarero S."/>
            <person name="Miyauchi S."/>
            <person name="Serrano A."/>
            <person name="Linde D."/>
            <person name="Babiker R."/>
            <person name="Drula E."/>
            <person name="Ayuso-Fernandez I."/>
            <person name="Pacheco R."/>
            <person name="Padilla G."/>
            <person name="Ferreira P."/>
            <person name="Barriuso J."/>
            <person name="Kellner H."/>
            <person name="Castanera R."/>
            <person name="Alfaro M."/>
            <person name="Ramirez L."/>
            <person name="Pisabarro A.G."/>
            <person name="Kuo A."/>
            <person name="Tritt A."/>
            <person name="Lipzen A."/>
            <person name="He G."/>
            <person name="Yan M."/>
            <person name="Ng V."/>
            <person name="Cullen D."/>
            <person name="Martin F."/>
            <person name="Rosso M.-N."/>
            <person name="Henrissat B."/>
            <person name="Hibbett D."/>
            <person name="Martinez A.T."/>
            <person name="Grigoriev I.V."/>
        </authorList>
    </citation>
    <scope>NUCLEOTIDE SEQUENCE</scope>
    <source>
        <strain evidence="11">AH 40177</strain>
    </source>
</reference>
<proteinExistence type="inferred from homology"/>
<dbReference type="GO" id="GO:0005506">
    <property type="term" value="F:iron ion binding"/>
    <property type="evidence" value="ECO:0007669"/>
    <property type="project" value="InterPro"/>
</dbReference>
<dbReference type="PRINTS" id="PR00385">
    <property type="entry name" value="P450"/>
</dbReference>
<evidence type="ECO:0000256" key="5">
    <source>
        <dbReference type="ARBA" id="ARBA00022723"/>
    </source>
</evidence>
<dbReference type="AlphaFoldDB" id="A0A9P5P8Q7"/>
<dbReference type="InterPro" id="IPR002401">
    <property type="entry name" value="Cyt_P450_E_grp-I"/>
</dbReference>
<evidence type="ECO:0000256" key="7">
    <source>
        <dbReference type="ARBA" id="ARBA00023004"/>
    </source>
</evidence>
<dbReference type="Pfam" id="PF00067">
    <property type="entry name" value="p450"/>
    <property type="match status" value="1"/>
</dbReference>
<feature type="binding site" description="axial binding residue" evidence="9">
    <location>
        <position position="430"/>
    </location>
    <ligand>
        <name>heme</name>
        <dbReference type="ChEBI" id="CHEBI:30413"/>
    </ligand>
    <ligandPart>
        <name>Fe</name>
        <dbReference type="ChEBI" id="CHEBI:18248"/>
    </ligandPart>
</feature>
<evidence type="ECO:0000256" key="8">
    <source>
        <dbReference type="ARBA" id="ARBA00023033"/>
    </source>
</evidence>
<name>A0A9P5P8Q7_9AGAR</name>
<comment type="cofactor">
    <cofactor evidence="1 9">
        <name>heme</name>
        <dbReference type="ChEBI" id="CHEBI:30413"/>
    </cofactor>
</comment>